<organism evidence="1 2">
    <name type="scientific">Candidatus Cetobacterium colombiensis</name>
    <dbReference type="NCBI Taxonomy" id="3073100"/>
    <lineage>
        <taxon>Bacteria</taxon>
        <taxon>Fusobacteriati</taxon>
        <taxon>Fusobacteriota</taxon>
        <taxon>Fusobacteriia</taxon>
        <taxon>Fusobacteriales</taxon>
        <taxon>Fusobacteriaceae</taxon>
        <taxon>Cetobacterium</taxon>
    </lineage>
</organism>
<dbReference type="EMBL" id="JAVIKH010000001">
    <property type="protein sequence ID" value="MDX8335067.1"/>
    <property type="molecule type" value="Genomic_DNA"/>
</dbReference>
<proteinExistence type="predicted"/>
<accession>A0ABU4W6C2</accession>
<dbReference type="Proteomes" id="UP001279681">
    <property type="component" value="Unassembled WGS sequence"/>
</dbReference>
<keyword evidence="2" id="KW-1185">Reference proteome</keyword>
<name>A0ABU4W6C2_9FUSO</name>
<evidence type="ECO:0008006" key="3">
    <source>
        <dbReference type="Google" id="ProtNLM"/>
    </source>
</evidence>
<dbReference type="RefSeq" id="WP_320312478.1">
    <property type="nucleotide sequence ID" value="NZ_JAVIKH010000001.1"/>
</dbReference>
<protein>
    <recommendedName>
        <fullName evidence="3">Lipoprotein</fullName>
    </recommendedName>
</protein>
<reference evidence="2" key="1">
    <citation type="submission" date="2023-07" db="EMBL/GenBank/DDBJ databases">
        <authorList>
            <person name="Colorado M.A."/>
            <person name="Villamil L.M."/>
            <person name="Melo J.F."/>
            <person name="Rodriguez J.A."/>
            <person name="Ruiz R.Y."/>
        </authorList>
    </citation>
    <scope>NUCLEOTIDE SEQUENCE [LARGE SCALE GENOMIC DNA]</scope>
    <source>
        <strain evidence="2">C33</strain>
    </source>
</reference>
<comment type="caution">
    <text evidence="1">The sequence shown here is derived from an EMBL/GenBank/DDBJ whole genome shotgun (WGS) entry which is preliminary data.</text>
</comment>
<evidence type="ECO:0000313" key="1">
    <source>
        <dbReference type="EMBL" id="MDX8335067.1"/>
    </source>
</evidence>
<gene>
    <name evidence="1" type="ORF">RFV38_00895</name>
</gene>
<evidence type="ECO:0000313" key="2">
    <source>
        <dbReference type="Proteomes" id="UP001279681"/>
    </source>
</evidence>
<sequence>MKKLLLFIAVLSLVGCMKKEVKFGDENLELKGTKLYYKGKLFTGVVTQEVPFTDKVIKIEYTKGVIKTEK</sequence>
<dbReference type="PROSITE" id="PS51257">
    <property type="entry name" value="PROKAR_LIPOPROTEIN"/>
    <property type="match status" value="1"/>
</dbReference>